<organism evidence="3 4">
    <name type="scientific">Botryotinia narcissicola</name>
    <dbReference type="NCBI Taxonomy" id="278944"/>
    <lineage>
        <taxon>Eukaryota</taxon>
        <taxon>Fungi</taxon>
        <taxon>Dikarya</taxon>
        <taxon>Ascomycota</taxon>
        <taxon>Pezizomycotina</taxon>
        <taxon>Leotiomycetes</taxon>
        <taxon>Helotiales</taxon>
        <taxon>Sclerotiniaceae</taxon>
        <taxon>Botryotinia</taxon>
    </lineage>
</organism>
<evidence type="ECO:0000313" key="3">
    <source>
        <dbReference type="EMBL" id="TGO59244.1"/>
    </source>
</evidence>
<feature type="compositionally biased region" description="Basic and acidic residues" evidence="2">
    <location>
        <begin position="99"/>
        <end position="109"/>
    </location>
</feature>
<feature type="compositionally biased region" description="Polar residues" evidence="2">
    <location>
        <begin position="113"/>
        <end position="122"/>
    </location>
</feature>
<dbReference type="STRING" id="278944.A0A4Z1IFH8"/>
<keyword evidence="4" id="KW-1185">Reference proteome</keyword>
<proteinExistence type="predicted"/>
<protein>
    <submittedName>
        <fullName evidence="3">Uncharacterized protein</fullName>
    </submittedName>
</protein>
<gene>
    <name evidence="3" type="ORF">BOTNAR_0166g00120</name>
</gene>
<feature type="region of interest" description="Disordered" evidence="2">
    <location>
        <begin position="1"/>
        <end position="72"/>
    </location>
</feature>
<evidence type="ECO:0000256" key="2">
    <source>
        <dbReference type="SAM" id="MobiDB-lite"/>
    </source>
</evidence>
<feature type="coiled-coil region" evidence="1">
    <location>
        <begin position="155"/>
        <end position="203"/>
    </location>
</feature>
<feature type="region of interest" description="Disordered" evidence="2">
    <location>
        <begin position="95"/>
        <end position="122"/>
    </location>
</feature>
<dbReference type="AlphaFoldDB" id="A0A4Z1IFH8"/>
<accession>A0A4Z1IFH8</accession>
<name>A0A4Z1IFH8_9HELO</name>
<dbReference type="EMBL" id="PQXJ01000166">
    <property type="protein sequence ID" value="TGO59244.1"/>
    <property type="molecule type" value="Genomic_DNA"/>
</dbReference>
<feature type="compositionally biased region" description="Basic and acidic residues" evidence="2">
    <location>
        <begin position="50"/>
        <end position="72"/>
    </location>
</feature>
<evidence type="ECO:0000313" key="4">
    <source>
        <dbReference type="Proteomes" id="UP000297452"/>
    </source>
</evidence>
<keyword evidence="1" id="KW-0175">Coiled coil</keyword>
<dbReference type="Proteomes" id="UP000297452">
    <property type="component" value="Unassembled WGS sequence"/>
</dbReference>
<comment type="caution">
    <text evidence="3">The sequence shown here is derived from an EMBL/GenBank/DDBJ whole genome shotgun (WGS) entry which is preliminary data.</text>
</comment>
<reference evidence="3 4" key="1">
    <citation type="submission" date="2017-12" db="EMBL/GenBank/DDBJ databases">
        <title>Comparative genomics of Botrytis spp.</title>
        <authorList>
            <person name="Valero-Jimenez C.A."/>
            <person name="Tapia P."/>
            <person name="Veloso J."/>
            <person name="Silva-Moreno E."/>
            <person name="Staats M."/>
            <person name="Valdes J.H."/>
            <person name="Van Kan J.A.L."/>
        </authorList>
    </citation>
    <scope>NUCLEOTIDE SEQUENCE [LARGE SCALE GENOMIC DNA]</scope>
    <source>
        <strain evidence="3 4">MUCL2120</strain>
    </source>
</reference>
<dbReference type="OrthoDB" id="4156714at2759"/>
<sequence length="527" mass="60686">MQQEPPLPRPSSTATGKRQLEVDPNSITQEGSTKSRRGSRGSDTEESEYKEDLISMREAEKQAKRNELYTEKENSPSMITKVFRKVLPGYNTERSLVTSEERHPNERHKISSYGDNSSQPCQSARRTVKNVTSMEAQSQFPLLEEDYNQLLQGNEKKHEAERRKLEDYVKILELQVQDSEQLAHTLQARNGQLEFEKQDIEEQHRTFIRKQQETTFGQMKSSRWMPAEDSKVIEDLDRLKKDMRNWAKKATVNDMDTLLGSLGKRESAALKEALTHVVVFENGRLPQGLSAKKYPGLLLTALLTHHVYQTLFKSPFFFIDDNMVDGRCVMSEYRANIVNQTDNSSAESYADLYLANKGDTHIWRSDFLRLQLPPMTPETSEKGKDLHRTTEDQIVRVANRQASKFLEGAAQYLISNEERDILADKLRVIYSEAASISYMLWTRRTALNVYVLENMRDMRFPFDNKYVVPHSSVNYEDHDDQLEGRALSIIVHPCLVVFGTDDAKNYDQRRVWAPAEVWLDSSVSSAN</sequence>
<evidence type="ECO:0000256" key="1">
    <source>
        <dbReference type="SAM" id="Coils"/>
    </source>
</evidence>